<accession>A0AAJ5UG70</accession>
<organism evidence="1 2">
    <name type="scientific">Klebsiella electrica</name>
    <dbReference type="NCBI Taxonomy" id="1259973"/>
    <lineage>
        <taxon>Bacteria</taxon>
        <taxon>Pseudomonadati</taxon>
        <taxon>Pseudomonadota</taxon>
        <taxon>Gammaproteobacteria</taxon>
        <taxon>Enterobacterales</taxon>
        <taxon>Enterobacteriaceae</taxon>
        <taxon>Klebsiella/Raoultella group</taxon>
        <taxon>Klebsiella</taxon>
    </lineage>
</organism>
<protein>
    <submittedName>
        <fullName evidence="1">Uncharacterized protein</fullName>
    </submittedName>
</protein>
<dbReference type="EMBL" id="CP112887">
    <property type="protein sequence ID" value="WBW63696.1"/>
    <property type="molecule type" value="Genomic_DNA"/>
</dbReference>
<dbReference type="Proteomes" id="UP001210130">
    <property type="component" value="Chromosome"/>
</dbReference>
<evidence type="ECO:0000313" key="1">
    <source>
        <dbReference type="EMBL" id="WBW63696.1"/>
    </source>
</evidence>
<reference evidence="1 2" key="1">
    <citation type="journal article" date="2023" name="Microbiol. Resour. Announc.">
        <title>Complete Genome Sequence of the First Colistin-Resistant Raoultella electrica Strain.</title>
        <authorList>
            <person name="Aldeia C."/>
            <person name="Campos-Madueno E.I."/>
            <person name="Sendi P."/>
            <person name="Endimiani A."/>
        </authorList>
    </citation>
    <scope>NUCLEOTIDE SEQUENCE [LARGE SCALE GENOMIC DNA]</scope>
    <source>
        <strain evidence="1 2">S2-IND-01-C</strain>
    </source>
</reference>
<proteinExistence type="predicted"/>
<dbReference type="RefSeq" id="WP_131050385.1">
    <property type="nucleotide sequence ID" value="NZ_CP112887.1"/>
</dbReference>
<sequence length="71" mass="7604">MFNYSSFVQLKPRHRTSAAALGSAKTTNIAHRVALTSHLSLPLLLTLFVPGVAPAAVSVNFTASVHNLMEE</sequence>
<dbReference type="AlphaFoldDB" id="A0AAJ5UG70"/>
<gene>
    <name evidence="1" type="ORF">OR613_12780</name>
</gene>
<evidence type="ECO:0000313" key="2">
    <source>
        <dbReference type="Proteomes" id="UP001210130"/>
    </source>
</evidence>
<name>A0AAJ5UG70_9ENTR</name>
<keyword evidence="2" id="KW-1185">Reference proteome</keyword>